<accession>A0A2H0WMP9</accession>
<name>A0A2H0WMP9_9BACT</name>
<sequence length="83" mass="9517">MGIQTISTKELREDFSQVRAAMAAGQSLVLLYRSKPLAEIKPFQRPKAKMRLFSQQQIKQWIADDQLTAKEQKQIDAIIKNLS</sequence>
<protein>
    <recommendedName>
        <fullName evidence="3">Antitoxin</fullName>
    </recommendedName>
</protein>
<reference evidence="2" key="1">
    <citation type="submission" date="2017-09" db="EMBL/GenBank/DDBJ databases">
        <title>Depth-based differentiation of microbial function through sediment-hosted aquifers and enrichment of novel symbionts in the deep terrestrial subsurface.</title>
        <authorList>
            <person name="Probst A.J."/>
            <person name="Ladd B."/>
            <person name="Jarett J.K."/>
            <person name="Geller-Mcgrath D.E."/>
            <person name="Sieber C.M.K."/>
            <person name="Emerson J.B."/>
            <person name="Anantharaman K."/>
            <person name="Thomas B.C."/>
            <person name="Malmstrom R."/>
            <person name="Stieglmeier M."/>
            <person name="Klingl A."/>
            <person name="Woyke T."/>
            <person name="Ryan C.M."/>
            <person name="Banfield J.F."/>
        </authorList>
    </citation>
    <scope>NUCLEOTIDE SEQUENCE [LARGE SCALE GENOMIC DNA]</scope>
</reference>
<gene>
    <name evidence="1" type="ORF">COT65_01695</name>
</gene>
<organism evidence="1 2">
    <name type="scientific">Candidatus Shapirobacteria bacterium CG09_land_8_20_14_0_10_47_13</name>
    <dbReference type="NCBI Taxonomy" id="1974481"/>
    <lineage>
        <taxon>Bacteria</taxon>
        <taxon>Candidatus Shapironibacteriota</taxon>
    </lineage>
</organism>
<dbReference type="AlphaFoldDB" id="A0A2H0WMP9"/>
<dbReference type="Proteomes" id="UP000230033">
    <property type="component" value="Unassembled WGS sequence"/>
</dbReference>
<evidence type="ECO:0000313" key="2">
    <source>
        <dbReference type="Proteomes" id="UP000230033"/>
    </source>
</evidence>
<dbReference type="EMBL" id="PEZJ01000020">
    <property type="protein sequence ID" value="PIS13934.1"/>
    <property type="molecule type" value="Genomic_DNA"/>
</dbReference>
<evidence type="ECO:0000313" key="1">
    <source>
        <dbReference type="EMBL" id="PIS13934.1"/>
    </source>
</evidence>
<comment type="caution">
    <text evidence="1">The sequence shown here is derived from an EMBL/GenBank/DDBJ whole genome shotgun (WGS) entry which is preliminary data.</text>
</comment>
<proteinExistence type="predicted"/>
<evidence type="ECO:0008006" key="3">
    <source>
        <dbReference type="Google" id="ProtNLM"/>
    </source>
</evidence>